<dbReference type="FunFam" id="3.90.70.10:FF:000001">
    <property type="entry name" value="Calpain-1 catalytic subunit"/>
    <property type="match status" value="1"/>
</dbReference>
<evidence type="ECO:0000256" key="2">
    <source>
        <dbReference type="ARBA" id="ARBA00007623"/>
    </source>
</evidence>
<keyword evidence="4" id="KW-0479">Metal-binding</keyword>
<dbReference type="GeneTree" id="ENSGT00940000158966"/>
<dbReference type="InterPro" id="IPR018247">
    <property type="entry name" value="EF_Hand_1_Ca_BS"/>
</dbReference>
<evidence type="ECO:0000259" key="15">
    <source>
        <dbReference type="PROSITE" id="PS50222"/>
    </source>
</evidence>
<dbReference type="InterPro" id="IPR011992">
    <property type="entry name" value="EF-hand-dom_pair"/>
</dbReference>
<reference evidence="16" key="2">
    <citation type="submission" date="2025-09" db="UniProtKB">
        <authorList>
            <consortium name="Ensembl"/>
        </authorList>
    </citation>
    <scope>IDENTIFICATION</scope>
</reference>
<evidence type="ECO:0000256" key="9">
    <source>
        <dbReference type="ARBA" id="ARBA00068857"/>
    </source>
</evidence>
<organism evidence="16 17">
    <name type="scientific">Canis lupus dingo</name>
    <name type="common">dingo</name>
    <dbReference type="NCBI Taxonomy" id="286419"/>
    <lineage>
        <taxon>Eukaryota</taxon>
        <taxon>Metazoa</taxon>
        <taxon>Chordata</taxon>
        <taxon>Craniata</taxon>
        <taxon>Vertebrata</taxon>
        <taxon>Euteleostomi</taxon>
        <taxon>Mammalia</taxon>
        <taxon>Eutheria</taxon>
        <taxon>Laurasiatheria</taxon>
        <taxon>Carnivora</taxon>
        <taxon>Caniformia</taxon>
        <taxon>Canidae</taxon>
        <taxon>Canis</taxon>
    </lineage>
</organism>
<dbReference type="PANTHER" id="PTHR10183:SF385">
    <property type="entry name" value="CALPAIN-9"/>
    <property type="match status" value="1"/>
</dbReference>
<evidence type="ECO:0000259" key="14">
    <source>
        <dbReference type="PROSITE" id="PS50203"/>
    </source>
</evidence>
<evidence type="ECO:0000256" key="6">
    <source>
        <dbReference type="ARBA" id="ARBA00022801"/>
    </source>
</evidence>
<comment type="similarity">
    <text evidence="2">Belongs to the peptidase C2 family.</text>
</comment>
<comment type="function">
    <text evidence="1">Calcium-regulated non-lysosomal thiol-protease.</text>
</comment>
<evidence type="ECO:0000256" key="5">
    <source>
        <dbReference type="ARBA" id="ARBA00022737"/>
    </source>
</evidence>
<dbReference type="PROSITE" id="PS00018">
    <property type="entry name" value="EF_HAND_1"/>
    <property type="match status" value="1"/>
</dbReference>
<dbReference type="CDD" id="cd00044">
    <property type="entry name" value="CysPc"/>
    <property type="match status" value="1"/>
</dbReference>
<proteinExistence type="inferred from homology"/>
<dbReference type="SUPFAM" id="SSF47473">
    <property type="entry name" value="EF-hand"/>
    <property type="match status" value="1"/>
</dbReference>
<evidence type="ECO:0000256" key="13">
    <source>
        <dbReference type="PROSITE-ProRule" id="PRU00239"/>
    </source>
</evidence>
<feature type="active site" evidence="12">
    <location>
        <position position="215"/>
    </location>
</feature>
<dbReference type="InterPro" id="IPR001300">
    <property type="entry name" value="Peptidase_C2_calpain_cat"/>
</dbReference>
<evidence type="ECO:0000256" key="11">
    <source>
        <dbReference type="ARBA" id="ARBA00079256"/>
    </source>
</evidence>
<evidence type="ECO:0000256" key="10">
    <source>
        <dbReference type="ARBA" id="ARBA00075023"/>
    </source>
</evidence>
<evidence type="ECO:0000313" key="17">
    <source>
        <dbReference type="Proteomes" id="UP000694391"/>
    </source>
</evidence>
<dbReference type="SMART" id="SM00720">
    <property type="entry name" value="calpain_III"/>
    <property type="match status" value="1"/>
</dbReference>
<dbReference type="Gene3D" id="1.10.238.10">
    <property type="entry name" value="EF-hand"/>
    <property type="match status" value="1"/>
</dbReference>
<feature type="active site" evidence="12">
    <location>
        <position position="191"/>
    </location>
</feature>
<keyword evidence="5" id="KW-0677">Repeat</keyword>
<dbReference type="Ensembl" id="ENSCAFT00020040540.1">
    <property type="protein sequence ID" value="ENSCAFP00020035115.1"/>
    <property type="gene ID" value="ENSCAFG00020027206.1"/>
</dbReference>
<dbReference type="InterPro" id="IPR033883">
    <property type="entry name" value="C2_III"/>
</dbReference>
<feature type="domain" description="Calpain catalytic" evidence="14">
    <location>
        <begin position="72"/>
        <end position="274"/>
    </location>
</feature>
<dbReference type="GO" id="GO:0005737">
    <property type="term" value="C:cytoplasm"/>
    <property type="evidence" value="ECO:0007669"/>
    <property type="project" value="TreeGrafter"/>
</dbReference>
<dbReference type="AlphaFoldDB" id="A0A8C0LRW5"/>
<dbReference type="Pfam" id="PF01067">
    <property type="entry name" value="Calpain_III"/>
    <property type="match status" value="1"/>
</dbReference>
<accession>A0A8C0LRW5</accession>
<dbReference type="GO" id="GO:0006508">
    <property type="term" value="P:proteolysis"/>
    <property type="evidence" value="ECO:0007669"/>
    <property type="project" value="UniProtKB-KW"/>
</dbReference>
<evidence type="ECO:0000256" key="4">
    <source>
        <dbReference type="ARBA" id="ARBA00022723"/>
    </source>
</evidence>
<keyword evidence="3" id="KW-0645">Protease</keyword>
<keyword evidence="6" id="KW-0378">Hydrolase</keyword>
<dbReference type="InterPro" id="IPR022683">
    <property type="entry name" value="Calpain_III"/>
</dbReference>
<name>A0A8C0LRW5_CANLU</name>
<dbReference type="GO" id="GO:0004198">
    <property type="term" value="F:calcium-dependent cysteine-type endopeptidase activity"/>
    <property type="evidence" value="ECO:0007669"/>
    <property type="project" value="InterPro"/>
</dbReference>
<dbReference type="Pfam" id="PF00648">
    <property type="entry name" value="Peptidase_C2"/>
    <property type="match status" value="1"/>
</dbReference>
<dbReference type="SMART" id="SM00054">
    <property type="entry name" value="EFh"/>
    <property type="match status" value="2"/>
</dbReference>
<dbReference type="Proteomes" id="UP000694391">
    <property type="component" value="Unplaced"/>
</dbReference>
<dbReference type="PROSITE" id="PS50203">
    <property type="entry name" value="CALPAIN_CAT"/>
    <property type="match status" value="1"/>
</dbReference>
<dbReference type="GO" id="GO:0005509">
    <property type="term" value="F:calcium ion binding"/>
    <property type="evidence" value="ECO:0007669"/>
    <property type="project" value="InterPro"/>
</dbReference>
<dbReference type="InterPro" id="IPR038765">
    <property type="entry name" value="Papain-like_cys_pep_sf"/>
</dbReference>
<protein>
    <recommendedName>
        <fullName evidence="9">Calpain-9</fullName>
    </recommendedName>
    <alternativeName>
        <fullName evidence="11">Digestive tract-specific calpain</fullName>
    </alternativeName>
    <alternativeName>
        <fullName evidence="10">New calpain 4</fullName>
    </alternativeName>
</protein>
<dbReference type="Gene3D" id="2.60.120.380">
    <property type="match status" value="1"/>
</dbReference>
<dbReference type="InterPro" id="IPR036213">
    <property type="entry name" value="Calpain_III_sf"/>
</dbReference>
<dbReference type="InterPro" id="IPR022682">
    <property type="entry name" value="Calpain_domain_III"/>
</dbReference>
<dbReference type="Pfam" id="PF13405">
    <property type="entry name" value="EF-hand_6"/>
    <property type="match status" value="1"/>
</dbReference>
<dbReference type="PROSITE" id="PS50222">
    <property type="entry name" value="EF_HAND_2"/>
    <property type="match status" value="1"/>
</dbReference>
<dbReference type="InterPro" id="IPR022684">
    <property type="entry name" value="Calpain_cysteine_protease"/>
</dbReference>
<evidence type="ECO:0000256" key="3">
    <source>
        <dbReference type="ARBA" id="ARBA00022670"/>
    </source>
</evidence>
<dbReference type="SUPFAM" id="SSF49758">
    <property type="entry name" value="Calpain large subunit, middle domain (domain III)"/>
    <property type="match status" value="1"/>
</dbReference>
<dbReference type="SMART" id="SM00230">
    <property type="entry name" value="CysPc"/>
    <property type="match status" value="1"/>
</dbReference>
<evidence type="ECO:0000256" key="7">
    <source>
        <dbReference type="ARBA" id="ARBA00022807"/>
    </source>
</evidence>
<dbReference type="FunFam" id="2.60.120.380:FF:000001">
    <property type="entry name" value="Calpain-1 catalytic subunit"/>
    <property type="match status" value="1"/>
</dbReference>
<keyword evidence="8" id="KW-0106">Calcium</keyword>
<reference evidence="16" key="1">
    <citation type="submission" date="2025-08" db="UniProtKB">
        <authorList>
            <consortium name="Ensembl"/>
        </authorList>
    </citation>
    <scope>IDENTIFICATION</scope>
</reference>
<evidence type="ECO:0000256" key="1">
    <source>
        <dbReference type="ARBA" id="ARBA00002989"/>
    </source>
</evidence>
<keyword evidence="7" id="KW-0788">Thiol protease</keyword>
<gene>
    <name evidence="16" type="primary">CAPN9</name>
</gene>
<dbReference type="PRINTS" id="PR00704">
    <property type="entry name" value="CALPAIN"/>
</dbReference>
<dbReference type="InterPro" id="IPR002048">
    <property type="entry name" value="EF_hand_dom"/>
</dbReference>
<dbReference type="CDD" id="cd00214">
    <property type="entry name" value="Calpain_III"/>
    <property type="match status" value="1"/>
</dbReference>
<evidence type="ECO:0000256" key="8">
    <source>
        <dbReference type="ARBA" id="ARBA00022837"/>
    </source>
</evidence>
<dbReference type="FunFam" id="1.10.238.10:FF:000151">
    <property type="entry name" value="Calpain 9"/>
    <property type="match status" value="1"/>
</dbReference>
<sequence length="629" mass="72210">MPYLYRAPGPQKHPVPKDARITHSSGQSFEQLRQECVQKGILFEDPDFPANSSSLFYSERPQIPFVWKRPGFWQHSEWLDVVIDDRLPTFRDRLIFLHSADHSEFWSALLEKAYAKLNGSYEALKGGSTIEAMEDFTGGVAETFATKEAPENFYEILEKALKRGSLVGCSIDTRNAAESEARTPFGLIKGHAYSVTGIDQVNFRGQKMELIRVRNPWGQVEWNGSWSDSSSEWRSVGPAEQKRLCHTALDDGEFWMAFRDFKAHFDKVEICNLTPDALEEDALHKWEVTVHQGSWVRGSTAGGCRNFLDTFWTNPQIKLSLTEKDEGQEDCTFLVALMQKDRRKLKRFGADMLTIGYAIYQSPSKDEHLNKDFFRYHASQARSKTFINLREVSDRFKLPPGEYILIPSTFEPHQEADFLTGSRIPLHLELPKPTPAGQETEEELQFRALFDQIAGEDMEVTAEELEYILNAVLQKKKDFKFKKLSLISCKNIISLMDTSGNGKLEFKEFKVFWDKLKKWTNLFHQFDTDKSGTMSSYELRTALKATGFQLGCHLLQLIVLRYADEGLQLTFDDFLNCLVRLENASRVFQALSTKDKDEEFIHLNINEVRSSLRRALLSECLLNAREGHP</sequence>
<feature type="domain" description="EF-hand" evidence="15">
    <location>
        <begin position="514"/>
        <end position="549"/>
    </location>
</feature>
<keyword evidence="17" id="KW-1185">Reference proteome</keyword>
<evidence type="ECO:0000256" key="12">
    <source>
        <dbReference type="PIRSR" id="PIRSR622684-1"/>
    </source>
</evidence>
<dbReference type="SUPFAM" id="SSF54001">
    <property type="entry name" value="Cysteine proteinases"/>
    <property type="match status" value="1"/>
</dbReference>
<dbReference type="PANTHER" id="PTHR10183">
    <property type="entry name" value="CALPAIN"/>
    <property type="match status" value="1"/>
</dbReference>
<dbReference type="Gene3D" id="3.90.70.10">
    <property type="entry name" value="Cysteine proteinases"/>
    <property type="match status" value="1"/>
</dbReference>
<evidence type="ECO:0000313" key="16">
    <source>
        <dbReference type="Ensembl" id="ENSCAFP00020035115.1"/>
    </source>
</evidence>
<comment type="caution">
    <text evidence="13">Lacks conserved residue(s) required for the propagation of feature annotation.</text>
</comment>